<organism evidence="1 2">
    <name type="scientific">Staphylococcus carnosus (strain TM300)</name>
    <dbReference type="NCBI Taxonomy" id="396513"/>
    <lineage>
        <taxon>Bacteria</taxon>
        <taxon>Bacillati</taxon>
        <taxon>Bacillota</taxon>
        <taxon>Bacilli</taxon>
        <taxon>Bacillales</taxon>
        <taxon>Staphylococcaceae</taxon>
        <taxon>Staphylococcus</taxon>
    </lineage>
</organism>
<name>B9DJD0_STACT</name>
<dbReference type="Pfam" id="PF07129">
    <property type="entry name" value="DUF1381"/>
    <property type="match status" value="1"/>
</dbReference>
<proteinExistence type="predicted"/>
<dbReference type="BioCyc" id="SCAR396513:SCA_RS02495-MONOMER"/>
<evidence type="ECO:0000313" key="2">
    <source>
        <dbReference type="Proteomes" id="UP000000444"/>
    </source>
</evidence>
<dbReference type="EMBL" id="AM295250">
    <property type="protein sequence ID" value="CAL27402.1"/>
    <property type="molecule type" value="Genomic_DNA"/>
</dbReference>
<protein>
    <recommendedName>
        <fullName evidence="3">DUF1381 domain-containing protein</fullName>
    </recommendedName>
</protein>
<dbReference type="KEGG" id="sca:SCA_0488"/>
<sequence>MQFLIRHITDSTGHPFTHVTKARENETYTVIEAESKEEAERMVKEPRMLANRGLGTTIKHERFTEEEKETLFGKDYKKGQ</sequence>
<dbReference type="Proteomes" id="UP000000444">
    <property type="component" value="Chromosome"/>
</dbReference>
<evidence type="ECO:0008006" key="3">
    <source>
        <dbReference type="Google" id="ProtNLM"/>
    </source>
</evidence>
<keyword evidence="2" id="KW-1185">Reference proteome</keyword>
<accession>B9DJD0</accession>
<dbReference type="OrthoDB" id="2413578at2"/>
<dbReference type="InterPro" id="IPR009812">
    <property type="entry name" value="DUF1381"/>
</dbReference>
<dbReference type="HOGENOM" id="CLU_2588034_0_0_9"/>
<evidence type="ECO:0000313" key="1">
    <source>
        <dbReference type="EMBL" id="CAL27402.1"/>
    </source>
</evidence>
<dbReference type="AlphaFoldDB" id="B9DJD0"/>
<reference evidence="1 2" key="1">
    <citation type="journal article" date="2009" name="Appl. Environ. Microbiol.">
        <title>Genome analysis of the meat starter culture bacterium Staphylococcus carnosus TM300.</title>
        <authorList>
            <person name="Rosenstein R."/>
            <person name="Nerz C."/>
            <person name="Biswas L."/>
            <person name="Resch A."/>
            <person name="Raddatz G."/>
            <person name="Schuster S.C."/>
            <person name="Goetz F."/>
        </authorList>
    </citation>
    <scope>NUCLEOTIDE SEQUENCE [LARGE SCALE GENOMIC DNA]</scope>
    <source>
        <strain evidence="1 2">TM300</strain>
    </source>
</reference>
<gene>
    <name evidence="1" type="ordered locus">Sca_0488</name>
</gene>